<feature type="active site" description="Proton donor" evidence="7">
    <location>
        <position position="94"/>
    </location>
</feature>
<dbReference type="PANTHER" id="PTHR21058:SF0">
    <property type="entry name" value="6,7-DIMETHYL-8-RIBITYLLUMAZINE SYNTHASE"/>
    <property type="match status" value="1"/>
</dbReference>
<dbReference type="UniPathway" id="UPA00275">
    <property type="reaction ID" value="UER00404"/>
</dbReference>
<accession>A0A328B8B7</accession>
<dbReference type="InterPro" id="IPR002180">
    <property type="entry name" value="LS/RS"/>
</dbReference>
<dbReference type="GO" id="GO:0000906">
    <property type="term" value="F:6,7-dimethyl-8-ribityllumazine synthase activity"/>
    <property type="evidence" value="ECO:0007669"/>
    <property type="project" value="UniProtKB-UniRule"/>
</dbReference>
<sequence length="166" mass="18030">MTQLNTLEFPTANGAFRAGRIAFVHALWHAEIVREAYDGFVEEMATLGIPASAIEKFETPGSFEIPLHAQTLARTGRYAAIVAAGFVVDGGIYRHDFVAQTVVQALMQVQLATETPVFSVVLTPHHFHEHDVHQGFFHAHFRVKGAEAARACHGTLQSLAQLAGAA</sequence>
<dbReference type="InterPro" id="IPR034964">
    <property type="entry name" value="LS"/>
</dbReference>
<keyword evidence="5 7" id="KW-0808">Transferase</keyword>
<evidence type="ECO:0000256" key="6">
    <source>
        <dbReference type="ARBA" id="ARBA00048785"/>
    </source>
</evidence>
<evidence type="ECO:0000313" key="9">
    <source>
        <dbReference type="Proteomes" id="UP000249524"/>
    </source>
</evidence>
<dbReference type="PANTHER" id="PTHR21058">
    <property type="entry name" value="6,7-DIMETHYL-8-RIBITYLLUMAZINE SYNTHASE DMRL SYNTHASE LUMAZINE SYNTHASE"/>
    <property type="match status" value="1"/>
</dbReference>
<keyword evidence="9" id="KW-1185">Reference proteome</keyword>
<comment type="caution">
    <text evidence="7">Lacks conserved residue(s) required for the propagation of feature annotation.</text>
</comment>
<evidence type="ECO:0000256" key="3">
    <source>
        <dbReference type="ARBA" id="ARBA00012664"/>
    </source>
</evidence>
<comment type="catalytic activity">
    <reaction evidence="6 7">
        <text>(2S)-2-hydroxy-3-oxobutyl phosphate + 5-amino-6-(D-ribitylamino)uracil = 6,7-dimethyl-8-(1-D-ribityl)lumazine + phosphate + 2 H2O + H(+)</text>
        <dbReference type="Rhea" id="RHEA:26152"/>
        <dbReference type="ChEBI" id="CHEBI:15377"/>
        <dbReference type="ChEBI" id="CHEBI:15378"/>
        <dbReference type="ChEBI" id="CHEBI:15934"/>
        <dbReference type="ChEBI" id="CHEBI:43474"/>
        <dbReference type="ChEBI" id="CHEBI:58201"/>
        <dbReference type="ChEBI" id="CHEBI:58830"/>
        <dbReference type="EC" id="2.5.1.78"/>
    </reaction>
</comment>
<comment type="similarity">
    <text evidence="2 7">Belongs to the DMRL synthase family.</text>
</comment>
<dbReference type="AlphaFoldDB" id="A0A328B8B7"/>
<dbReference type="SUPFAM" id="SSF52121">
    <property type="entry name" value="Lumazine synthase"/>
    <property type="match status" value="1"/>
</dbReference>
<dbReference type="GO" id="GO:0009349">
    <property type="term" value="C:riboflavin synthase complex"/>
    <property type="evidence" value="ECO:0007669"/>
    <property type="project" value="InterPro"/>
</dbReference>
<dbReference type="NCBIfam" id="NF009084">
    <property type="entry name" value="PRK12419.1"/>
    <property type="match status" value="1"/>
</dbReference>
<evidence type="ECO:0000256" key="4">
    <source>
        <dbReference type="ARBA" id="ARBA00022619"/>
    </source>
</evidence>
<dbReference type="HAMAP" id="MF_00178">
    <property type="entry name" value="Lumazine_synth"/>
    <property type="match status" value="1"/>
</dbReference>
<feature type="binding site" evidence="7">
    <location>
        <position position="119"/>
    </location>
    <ligand>
        <name>5-amino-6-(D-ribitylamino)uracil</name>
        <dbReference type="ChEBI" id="CHEBI:15934"/>
    </ligand>
</feature>
<dbReference type="Pfam" id="PF00885">
    <property type="entry name" value="DMRL_synthase"/>
    <property type="match status" value="1"/>
</dbReference>
<dbReference type="EC" id="2.5.1.78" evidence="3 7"/>
<dbReference type="InterPro" id="IPR036467">
    <property type="entry name" value="LS/RS_sf"/>
</dbReference>
<protein>
    <recommendedName>
        <fullName evidence="3 7">6,7-dimethyl-8-ribityllumazine synthase</fullName>
        <shortName evidence="7">DMRL synthase</shortName>
        <shortName evidence="7">LS</shortName>
        <shortName evidence="7">Lumazine synthase</shortName>
        <ecNumber evidence="3 7">2.5.1.78</ecNumber>
    </recommendedName>
</protein>
<evidence type="ECO:0000313" key="8">
    <source>
        <dbReference type="EMBL" id="RAK62064.1"/>
    </source>
</evidence>
<comment type="pathway">
    <text evidence="1 7">Cofactor biosynthesis; riboflavin biosynthesis; riboflavin from 2-hydroxy-3-oxobutyl phosphate and 5-amino-6-(D-ribitylamino)uracil: step 1/2.</text>
</comment>
<feature type="binding site" evidence="7">
    <location>
        <position position="28"/>
    </location>
    <ligand>
        <name>5-amino-6-(D-ribitylamino)uracil</name>
        <dbReference type="ChEBI" id="CHEBI:15934"/>
    </ligand>
</feature>
<feature type="binding site" evidence="7">
    <location>
        <begin position="86"/>
        <end position="88"/>
    </location>
    <ligand>
        <name>5-amino-6-(D-ribitylamino)uracil</name>
        <dbReference type="ChEBI" id="CHEBI:15934"/>
    </ligand>
</feature>
<dbReference type="GO" id="GO:0005829">
    <property type="term" value="C:cytosol"/>
    <property type="evidence" value="ECO:0007669"/>
    <property type="project" value="TreeGrafter"/>
</dbReference>
<evidence type="ECO:0000256" key="7">
    <source>
        <dbReference type="HAMAP-Rule" id="MF_00178"/>
    </source>
</evidence>
<gene>
    <name evidence="7" type="primary">ribH</name>
    <name evidence="8" type="ORF">DJ019_20320</name>
</gene>
<feature type="binding site" evidence="7">
    <location>
        <begin position="62"/>
        <end position="64"/>
    </location>
    <ligand>
        <name>5-amino-6-(D-ribitylamino)uracil</name>
        <dbReference type="ChEBI" id="CHEBI:15934"/>
    </ligand>
</feature>
<name>A0A328B8B7_9CAUL</name>
<keyword evidence="4 7" id="KW-0686">Riboflavin biosynthesis</keyword>
<dbReference type="Proteomes" id="UP000249524">
    <property type="component" value="Unassembled WGS sequence"/>
</dbReference>
<evidence type="ECO:0000256" key="5">
    <source>
        <dbReference type="ARBA" id="ARBA00022679"/>
    </source>
</evidence>
<dbReference type="EMBL" id="QFYS01000014">
    <property type="protein sequence ID" value="RAK62064.1"/>
    <property type="molecule type" value="Genomic_DNA"/>
</dbReference>
<dbReference type="Gene3D" id="3.40.50.960">
    <property type="entry name" value="Lumazine/riboflavin synthase"/>
    <property type="match status" value="1"/>
</dbReference>
<proteinExistence type="inferred from homology"/>
<organism evidence="8 9">
    <name type="scientific">Phenylobacterium kunshanense</name>
    <dbReference type="NCBI Taxonomy" id="1445034"/>
    <lineage>
        <taxon>Bacteria</taxon>
        <taxon>Pseudomonadati</taxon>
        <taxon>Pseudomonadota</taxon>
        <taxon>Alphaproteobacteria</taxon>
        <taxon>Caulobacterales</taxon>
        <taxon>Caulobacteraceae</taxon>
        <taxon>Phenylobacterium</taxon>
    </lineage>
</organism>
<dbReference type="OrthoDB" id="9809709at2"/>
<reference evidence="8 9" key="1">
    <citation type="submission" date="2018-05" db="EMBL/GenBank/DDBJ databases">
        <authorList>
            <person name="Lanie J.A."/>
            <person name="Ng W.-L."/>
            <person name="Kazmierczak K.M."/>
            <person name="Andrzejewski T.M."/>
            <person name="Davidsen T.M."/>
            <person name="Wayne K.J."/>
            <person name="Tettelin H."/>
            <person name="Glass J.I."/>
            <person name="Rusch D."/>
            <person name="Podicherti R."/>
            <person name="Tsui H.-C.T."/>
            <person name="Winkler M.E."/>
        </authorList>
    </citation>
    <scope>NUCLEOTIDE SEQUENCE [LARGE SCALE GENOMIC DNA]</scope>
    <source>
        <strain evidence="8 9">BUT-10</strain>
    </source>
</reference>
<evidence type="ECO:0000256" key="2">
    <source>
        <dbReference type="ARBA" id="ARBA00007424"/>
    </source>
</evidence>
<evidence type="ECO:0000256" key="1">
    <source>
        <dbReference type="ARBA" id="ARBA00004917"/>
    </source>
</evidence>
<dbReference type="GO" id="GO:0009231">
    <property type="term" value="P:riboflavin biosynthetic process"/>
    <property type="evidence" value="ECO:0007669"/>
    <property type="project" value="UniProtKB-UniRule"/>
</dbReference>
<comment type="caution">
    <text evidence="8">The sequence shown here is derived from an EMBL/GenBank/DDBJ whole genome shotgun (WGS) entry which is preliminary data.</text>
</comment>
<comment type="function">
    <text evidence="7">Catalyzes the formation of 6,7-dimethyl-8-ribityllumazine by condensation of 5-amino-6-(D-ribitylamino)uracil with 3,4-dihydroxy-2-butanone 4-phosphate. This is the penultimate step in the biosynthesis of riboflavin.</text>
</comment>
<feature type="binding site" evidence="7">
    <location>
        <position position="133"/>
    </location>
    <ligand>
        <name>(2S)-2-hydroxy-3-oxobutyl phosphate</name>
        <dbReference type="ChEBI" id="CHEBI:58830"/>
    </ligand>
</feature>
<dbReference type="RefSeq" id="WP_111278659.1">
    <property type="nucleotide sequence ID" value="NZ_QFYS01000014.1"/>
</dbReference>